<keyword evidence="2" id="KW-1133">Transmembrane helix</keyword>
<organism evidence="3 4">
    <name type="scientific">Corynespora cassiicola Philippines</name>
    <dbReference type="NCBI Taxonomy" id="1448308"/>
    <lineage>
        <taxon>Eukaryota</taxon>
        <taxon>Fungi</taxon>
        <taxon>Dikarya</taxon>
        <taxon>Ascomycota</taxon>
        <taxon>Pezizomycotina</taxon>
        <taxon>Dothideomycetes</taxon>
        <taxon>Pleosporomycetidae</taxon>
        <taxon>Pleosporales</taxon>
        <taxon>Corynesporascaceae</taxon>
        <taxon>Corynespora</taxon>
    </lineage>
</organism>
<evidence type="ECO:0000313" key="3">
    <source>
        <dbReference type="EMBL" id="PSN61406.1"/>
    </source>
</evidence>
<feature type="transmembrane region" description="Helical" evidence="2">
    <location>
        <begin position="39"/>
        <end position="60"/>
    </location>
</feature>
<gene>
    <name evidence="3" type="ORF">BS50DRAFT_150188</name>
</gene>
<dbReference type="EMBL" id="KZ678144">
    <property type="protein sequence ID" value="PSN61406.1"/>
    <property type="molecule type" value="Genomic_DNA"/>
</dbReference>
<accession>A0A2T2N844</accession>
<evidence type="ECO:0000256" key="2">
    <source>
        <dbReference type="SAM" id="Phobius"/>
    </source>
</evidence>
<feature type="region of interest" description="Disordered" evidence="1">
    <location>
        <begin position="1"/>
        <end position="30"/>
    </location>
</feature>
<dbReference type="AlphaFoldDB" id="A0A2T2N844"/>
<dbReference type="Proteomes" id="UP000240883">
    <property type="component" value="Unassembled WGS sequence"/>
</dbReference>
<keyword evidence="2" id="KW-0472">Membrane</keyword>
<keyword evidence="2" id="KW-0812">Transmembrane</keyword>
<protein>
    <recommendedName>
        <fullName evidence="5">Transmembrane protein</fullName>
    </recommendedName>
</protein>
<reference evidence="3 4" key="1">
    <citation type="journal article" date="2018" name="Front. Microbiol.">
        <title>Genome-Wide Analysis of Corynespora cassiicola Leaf Fall Disease Putative Effectors.</title>
        <authorList>
            <person name="Lopez D."/>
            <person name="Ribeiro S."/>
            <person name="Label P."/>
            <person name="Fumanal B."/>
            <person name="Venisse J.S."/>
            <person name="Kohler A."/>
            <person name="de Oliveira R.R."/>
            <person name="Labutti K."/>
            <person name="Lipzen A."/>
            <person name="Lail K."/>
            <person name="Bauer D."/>
            <person name="Ohm R.A."/>
            <person name="Barry K.W."/>
            <person name="Spatafora J."/>
            <person name="Grigoriev I.V."/>
            <person name="Martin F.M."/>
            <person name="Pujade-Renaud V."/>
        </authorList>
    </citation>
    <scope>NUCLEOTIDE SEQUENCE [LARGE SCALE GENOMIC DNA]</scope>
    <source>
        <strain evidence="3 4">Philippines</strain>
    </source>
</reference>
<proteinExistence type="predicted"/>
<evidence type="ECO:0000256" key="1">
    <source>
        <dbReference type="SAM" id="MobiDB-lite"/>
    </source>
</evidence>
<keyword evidence="4" id="KW-1185">Reference proteome</keyword>
<evidence type="ECO:0008006" key="5">
    <source>
        <dbReference type="Google" id="ProtNLM"/>
    </source>
</evidence>
<sequence>MRPKDSNGASRGMRHESVSPRGARSVDKSQNVCSRVRHGLFGTLFLFFPLMFLGSFHPAFGARHAVTRRYQSLRNLVCFRLSCQRMVVHGGHAATLRRIANPSFLSPYSCPALGLYGWDWTRTALGRV</sequence>
<name>A0A2T2N844_CORCC</name>
<evidence type="ECO:0000313" key="4">
    <source>
        <dbReference type="Proteomes" id="UP000240883"/>
    </source>
</evidence>